<evidence type="ECO:0000313" key="1">
    <source>
        <dbReference type="EMBL" id="THE66696.1"/>
    </source>
</evidence>
<comment type="caution">
    <text evidence="1">The sequence shown here is derived from an EMBL/GenBank/DDBJ whole genome shotgun (WGS) entry which is preliminary data.</text>
</comment>
<name>A0A4S3TQV8_9EURY</name>
<protein>
    <submittedName>
        <fullName evidence="1">Uncharacterized protein</fullName>
    </submittedName>
</protein>
<dbReference type="Proteomes" id="UP000318864">
    <property type="component" value="Unassembled WGS sequence"/>
</dbReference>
<proteinExistence type="predicted"/>
<evidence type="ECO:0000313" key="2">
    <source>
        <dbReference type="Proteomes" id="UP000318864"/>
    </source>
</evidence>
<dbReference type="EMBL" id="RBZW01000003">
    <property type="protein sequence ID" value="THE66696.1"/>
    <property type="molecule type" value="Genomic_DNA"/>
</dbReference>
<sequence length="63" mass="7136">MTVTASPILVATASRCTSDRTRAVRSVCKSLQLLLYNRRNSLCMIARGSSFWETRPSTDDRVW</sequence>
<reference evidence="1 2" key="1">
    <citation type="submission" date="2018-10" db="EMBL/GenBank/DDBJ databases">
        <title>Natronolimnobius sp. XQ-INN 246 isolated from Inner Mongolia Autonomous Region of China.</title>
        <authorList>
            <person name="Xue Q."/>
        </authorList>
    </citation>
    <scope>NUCLEOTIDE SEQUENCE [LARGE SCALE GENOMIC DNA]</scope>
    <source>
        <strain evidence="1 2">XQ-INN 246</strain>
    </source>
</reference>
<gene>
    <name evidence="1" type="ORF">D8Y22_00770</name>
</gene>
<organism evidence="1 2">
    <name type="scientific">Salinadaptatus halalkaliphilus</name>
    <dbReference type="NCBI Taxonomy" id="2419781"/>
    <lineage>
        <taxon>Archaea</taxon>
        <taxon>Methanobacteriati</taxon>
        <taxon>Methanobacteriota</taxon>
        <taxon>Stenosarchaea group</taxon>
        <taxon>Halobacteria</taxon>
        <taxon>Halobacteriales</taxon>
        <taxon>Natrialbaceae</taxon>
        <taxon>Salinadaptatus</taxon>
    </lineage>
</organism>
<dbReference type="AlphaFoldDB" id="A0A4S3TQV8"/>
<accession>A0A4S3TQV8</accession>
<keyword evidence="2" id="KW-1185">Reference proteome</keyword>